<dbReference type="Pfam" id="PF11721">
    <property type="entry name" value="Malectin"/>
    <property type="match status" value="1"/>
</dbReference>
<keyword evidence="9" id="KW-0325">Glycoprotein</keyword>
<evidence type="ECO:0000256" key="9">
    <source>
        <dbReference type="ARBA" id="ARBA00023180"/>
    </source>
</evidence>
<keyword evidence="4 14" id="KW-0732">Signal</keyword>
<evidence type="ECO:0000256" key="6">
    <source>
        <dbReference type="ARBA" id="ARBA00022824"/>
    </source>
</evidence>
<keyword evidence="10" id="KW-0119">Carbohydrate metabolism</keyword>
<feature type="chain" id="PRO_5039289120" evidence="14">
    <location>
        <begin position="25"/>
        <end position="522"/>
    </location>
</feature>
<accession>A0A2T0R5H8</accession>
<keyword evidence="3" id="KW-0812">Transmembrane</keyword>
<dbReference type="Pfam" id="PF02156">
    <property type="entry name" value="Glyco_hydro_26"/>
    <property type="match status" value="1"/>
</dbReference>
<dbReference type="GO" id="GO:0004553">
    <property type="term" value="F:hydrolase activity, hydrolyzing O-glycosyl compounds"/>
    <property type="evidence" value="ECO:0007669"/>
    <property type="project" value="InterPro"/>
</dbReference>
<evidence type="ECO:0000256" key="4">
    <source>
        <dbReference type="ARBA" id="ARBA00022729"/>
    </source>
</evidence>
<dbReference type="RefSeq" id="WP_106209876.1">
    <property type="nucleotide sequence ID" value="NZ_PVZF01000004.1"/>
</dbReference>
<evidence type="ECO:0000256" key="7">
    <source>
        <dbReference type="ARBA" id="ARBA00022989"/>
    </source>
</evidence>
<dbReference type="PANTHER" id="PTHR13460">
    <property type="match status" value="1"/>
</dbReference>
<dbReference type="Gene3D" id="2.60.120.430">
    <property type="entry name" value="Galactose-binding lectin"/>
    <property type="match status" value="1"/>
</dbReference>
<dbReference type="Gene3D" id="3.20.20.80">
    <property type="entry name" value="Glycosidases"/>
    <property type="match status" value="1"/>
</dbReference>
<feature type="compositionally biased region" description="Pro residues" evidence="13">
    <location>
        <begin position="190"/>
        <end position="227"/>
    </location>
</feature>
<evidence type="ECO:0000256" key="13">
    <source>
        <dbReference type="SAM" id="MobiDB-lite"/>
    </source>
</evidence>
<dbReference type="OrthoDB" id="9816550at2"/>
<feature type="region of interest" description="Disordered" evidence="13">
    <location>
        <begin position="183"/>
        <end position="249"/>
    </location>
</feature>
<dbReference type="InterPro" id="IPR022790">
    <property type="entry name" value="GH26_dom"/>
</dbReference>
<protein>
    <submittedName>
        <fullName evidence="16">Glycosyl hydrolase family 26</fullName>
    </submittedName>
</protein>
<proteinExistence type="inferred from homology"/>
<dbReference type="InterPro" id="IPR039155">
    <property type="entry name" value="MLEC"/>
</dbReference>
<dbReference type="EMBL" id="PVZF01000004">
    <property type="protein sequence ID" value="PRY16021.1"/>
    <property type="molecule type" value="Genomic_DNA"/>
</dbReference>
<evidence type="ECO:0000256" key="3">
    <source>
        <dbReference type="ARBA" id="ARBA00022692"/>
    </source>
</evidence>
<dbReference type="SUPFAM" id="SSF49785">
    <property type="entry name" value="Galactose-binding domain-like"/>
    <property type="match status" value="1"/>
</dbReference>
<evidence type="ECO:0000313" key="17">
    <source>
        <dbReference type="Proteomes" id="UP000238083"/>
    </source>
</evidence>
<feature type="signal peptide" evidence="14">
    <location>
        <begin position="1"/>
        <end position="24"/>
    </location>
</feature>
<evidence type="ECO:0000256" key="14">
    <source>
        <dbReference type="SAM" id="SignalP"/>
    </source>
</evidence>
<dbReference type="SUPFAM" id="SSF51445">
    <property type="entry name" value="(Trans)glycosidases"/>
    <property type="match status" value="1"/>
</dbReference>
<evidence type="ECO:0000256" key="5">
    <source>
        <dbReference type="ARBA" id="ARBA00022801"/>
    </source>
</evidence>
<dbReference type="GO" id="GO:0016020">
    <property type="term" value="C:membrane"/>
    <property type="evidence" value="ECO:0007669"/>
    <property type="project" value="TreeGrafter"/>
</dbReference>
<dbReference type="PANTHER" id="PTHR13460:SF0">
    <property type="entry name" value="MALECTIN"/>
    <property type="match status" value="1"/>
</dbReference>
<organism evidence="16 17">
    <name type="scientific">Kineococcus rhizosphaerae</name>
    <dbReference type="NCBI Taxonomy" id="559628"/>
    <lineage>
        <taxon>Bacteria</taxon>
        <taxon>Bacillati</taxon>
        <taxon>Actinomycetota</taxon>
        <taxon>Actinomycetes</taxon>
        <taxon>Kineosporiales</taxon>
        <taxon>Kineosporiaceae</taxon>
        <taxon>Kineococcus</taxon>
    </lineage>
</organism>
<comment type="subcellular location">
    <subcellularLocation>
        <location evidence="1">Endoplasmic reticulum membrane</location>
        <topology evidence="1">Single-pass type I membrane protein</topology>
    </subcellularLocation>
</comment>
<evidence type="ECO:0000256" key="1">
    <source>
        <dbReference type="ARBA" id="ARBA00004115"/>
    </source>
</evidence>
<keyword evidence="6" id="KW-0256">Endoplasmic reticulum</keyword>
<keyword evidence="8" id="KW-0472">Membrane</keyword>
<dbReference type="InterPro" id="IPR021720">
    <property type="entry name" value="Malectin_dom"/>
</dbReference>
<comment type="similarity">
    <text evidence="12">Belongs to the glycosyl hydrolase 26 family.</text>
</comment>
<dbReference type="GO" id="GO:0030246">
    <property type="term" value="F:carbohydrate binding"/>
    <property type="evidence" value="ECO:0007669"/>
    <property type="project" value="InterPro"/>
</dbReference>
<evidence type="ECO:0000259" key="15">
    <source>
        <dbReference type="PROSITE" id="PS51764"/>
    </source>
</evidence>
<keyword evidence="5 12" id="KW-0378">Hydrolase</keyword>
<comment type="similarity">
    <text evidence="2">Belongs to the malectin family.</text>
</comment>
<evidence type="ECO:0000313" key="16">
    <source>
        <dbReference type="EMBL" id="PRY16021.1"/>
    </source>
</evidence>
<reference evidence="16 17" key="1">
    <citation type="submission" date="2018-03" db="EMBL/GenBank/DDBJ databases">
        <title>Genomic Encyclopedia of Archaeal and Bacterial Type Strains, Phase II (KMG-II): from individual species to whole genera.</title>
        <authorList>
            <person name="Goeker M."/>
        </authorList>
    </citation>
    <scope>NUCLEOTIDE SEQUENCE [LARGE SCALE GENOMIC DNA]</scope>
    <source>
        <strain evidence="16 17">DSM 19711</strain>
    </source>
</reference>
<feature type="active site" description="Proton donor" evidence="12">
    <location>
        <position position="339"/>
    </location>
</feature>
<evidence type="ECO:0000256" key="12">
    <source>
        <dbReference type="PROSITE-ProRule" id="PRU01100"/>
    </source>
</evidence>
<keyword evidence="11 12" id="KW-0326">Glycosidase</keyword>
<feature type="active site" description="Nucleophile" evidence="12">
    <location>
        <position position="456"/>
    </location>
</feature>
<dbReference type="InterPro" id="IPR017853">
    <property type="entry name" value="GH"/>
</dbReference>
<dbReference type="AlphaFoldDB" id="A0A2T0R5H8"/>
<comment type="caution">
    <text evidence="16">The sequence shown here is derived from an EMBL/GenBank/DDBJ whole genome shotgun (WGS) entry which is preliminary data.</text>
</comment>
<dbReference type="PROSITE" id="PS51764">
    <property type="entry name" value="GH26"/>
    <property type="match status" value="1"/>
</dbReference>
<sequence>MSKVSKFLLSAAAVATVAAGLTTAGVSSASAEGGVTIRQGTAKADYTDPAGNVWKKDSGFVGGYQVSNVTSAGIAGTDASPLYQNEHWGMSKWSAQVPNGTYDVTLKMAETYFSGKNIRVFSVTAEGQRVVGDLDLFAAAGKNAAVDKKFQVKVTDGSIDLGFSATKNNAKVDGILVQSVGSTGSTPVVTPNPRPTQPTPTPSVPAPTTPAPAPTTPAPTTPAPAPSTPATAGTWKSGMSGVGATSGQAGSWRGQALQVSSTWADNPTAAANFWQLDKGAEFGSWNQDLDIAVGALGSGESWSNAAKGAYDARWAASLTTLKAKWGNRSGTPYIRFAHEMNGNWYAWSVNKSNSADFIAGWKRYRALQQQIFPASKLVFSVNRESVGNGMDWRQTFPGAQYVDAMGVDYYNQYPYAGTAAVFNSSIQETDGYGAPKGLATHLAYAKSVGLPLVVSEWAGHAENGDSPAFIQGMHDFFQANAGNAPGKVAYEVYFNVDIDNHRWLITDGTKMPNSAAKYREVF</sequence>
<feature type="domain" description="GH26" evidence="15">
    <location>
        <begin position="199"/>
        <end position="522"/>
    </location>
</feature>
<evidence type="ECO:0000256" key="11">
    <source>
        <dbReference type="ARBA" id="ARBA00023295"/>
    </source>
</evidence>
<keyword evidence="17" id="KW-1185">Reference proteome</keyword>
<evidence type="ECO:0000256" key="8">
    <source>
        <dbReference type="ARBA" id="ARBA00023136"/>
    </source>
</evidence>
<evidence type="ECO:0000256" key="10">
    <source>
        <dbReference type="ARBA" id="ARBA00023277"/>
    </source>
</evidence>
<gene>
    <name evidence="16" type="ORF">CLV37_104234</name>
</gene>
<evidence type="ECO:0000256" key="2">
    <source>
        <dbReference type="ARBA" id="ARBA00009141"/>
    </source>
</evidence>
<dbReference type="InterPro" id="IPR008979">
    <property type="entry name" value="Galactose-bd-like_sf"/>
</dbReference>
<keyword evidence="7" id="KW-1133">Transmembrane helix</keyword>
<name>A0A2T0R5H8_9ACTN</name>
<dbReference type="Proteomes" id="UP000238083">
    <property type="component" value="Unassembled WGS sequence"/>
</dbReference>